<comment type="PTM">
    <text evidence="12">Contains at least one intrachain disulfide bond essential for its enzymatic activity.</text>
</comment>
<dbReference type="Proteomes" id="UP001652623">
    <property type="component" value="Chromosome 1"/>
</dbReference>
<evidence type="ECO:0000256" key="11">
    <source>
        <dbReference type="PIRSR" id="PIRSR608264-1"/>
    </source>
</evidence>
<evidence type="ECO:0000256" key="8">
    <source>
        <dbReference type="ARBA" id="ARBA00023295"/>
    </source>
</evidence>
<sequence length="297" mass="33452">MASSVHSSHSNASVLIFLFVSAILGSLSKVVLAGNFYKNVEITWGDGRAQILDNGKLLNLSLDKASGSGFQSKNEFLYGKFDMKLKLVPGNSAGVVTAYYLRSQGSSWDEIDFEFLGNLSGEPYIVHTNVYSQGKGDREQQFYLWFDPTANFHTYSILWNPGHVVFYVDGKPIREFKNLEPFGVPYPKNQSVRIHSSIWNADDWATRGGLVKTDWIQAPFISSFKDLRTNACVWSNGVSSCSSNSTSDAWRLSQELDSTSQKRLKWVQRKFMVYNYCTDINRFPHGLPLECTVTTKS</sequence>
<dbReference type="GO" id="GO:0048046">
    <property type="term" value="C:apoplast"/>
    <property type="evidence" value="ECO:0007669"/>
    <property type="project" value="UniProtKB-SubCell"/>
</dbReference>
<evidence type="ECO:0000256" key="5">
    <source>
        <dbReference type="ARBA" id="ARBA00022801"/>
    </source>
</evidence>
<dbReference type="InterPro" id="IPR000757">
    <property type="entry name" value="Beta-glucanase-like"/>
</dbReference>
<dbReference type="InterPro" id="IPR013320">
    <property type="entry name" value="ConA-like_dom_sf"/>
</dbReference>
<reference evidence="14" key="1">
    <citation type="submission" date="2025-05" db="UniProtKB">
        <authorList>
            <consortium name="RefSeq"/>
        </authorList>
    </citation>
    <scope>NUCLEOTIDE SEQUENCE [LARGE SCALE GENOMIC DNA]</scope>
</reference>
<dbReference type="InterPro" id="IPR016455">
    <property type="entry name" value="XTH"/>
</dbReference>
<feature type="glycosylation site" description="N-linked (GlcNAc...) asparagine" evidence="10">
    <location>
        <position position="118"/>
    </location>
</feature>
<evidence type="ECO:0000256" key="12">
    <source>
        <dbReference type="RuleBase" id="RU361120"/>
    </source>
</evidence>
<dbReference type="KEGG" id="zju:107412146"/>
<keyword evidence="1 12" id="KW-0134">Cell wall</keyword>
<dbReference type="Pfam" id="PF00722">
    <property type="entry name" value="Glyco_hydro_16"/>
    <property type="match status" value="1"/>
</dbReference>
<feature type="domain" description="GH16" evidence="13">
    <location>
        <begin position="30"/>
        <end position="224"/>
    </location>
</feature>
<dbReference type="CDD" id="cd02176">
    <property type="entry name" value="GH16_XET"/>
    <property type="match status" value="1"/>
</dbReference>
<dbReference type="GO" id="GO:0004553">
    <property type="term" value="F:hydrolase activity, hydrolyzing O-glycosyl compounds"/>
    <property type="evidence" value="ECO:0007669"/>
    <property type="project" value="InterPro"/>
</dbReference>
<dbReference type="Gene3D" id="2.60.120.200">
    <property type="match status" value="1"/>
</dbReference>
<keyword evidence="2 12" id="KW-0052">Apoplast</keyword>
<comment type="similarity">
    <text evidence="12">Belongs to the glycosyl hydrolase 16 family.</text>
</comment>
<name>A0A6P3ZJV4_ZIZJJ</name>
<feature type="chain" id="PRO_5045007023" description="Xyloglucan endotransglucosylase/hydrolase" evidence="12">
    <location>
        <begin position="34"/>
        <end position="297"/>
    </location>
</feature>
<reference evidence="15" key="2">
    <citation type="submission" date="2025-08" db="UniProtKB">
        <authorList>
            <consortium name="RefSeq"/>
        </authorList>
    </citation>
    <scope>IDENTIFICATION</scope>
    <source>
        <tissue evidence="15">Seedling</tissue>
    </source>
</reference>
<feature type="active site" description="Proton donor" evidence="9">
    <location>
        <position position="114"/>
    </location>
</feature>
<dbReference type="AlphaFoldDB" id="A0A6P3ZJV4"/>
<dbReference type="InterPro" id="IPR010713">
    <property type="entry name" value="XET_C"/>
</dbReference>
<dbReference type="InterPro" id="IPR008263">
    <property type="entry name" value="GH16_AS"/>
</dbReference>
<feature type="signal peptide" evidence="12">
    <location>
        <begin position="1"/>
        <end position="33"/>
    </location>
</feature>
<dbReference type="InterPro" id="IPR008264">
    <property type="entry name" value="Beta_glucanase"/>
</dbReference>
<keyword evidence="3 12" id="KW-0964">Secreted</keyword>
<comment type="function">
    <text evidence="12">Catalyzes xyloglucan endohydrolysis (XEH) and/or endotransglycosylation (XET). Cleaves and religates xyloglucan polymers, an essential constituent of the primary cell wall, and thereby participates in cell wall construction of growing tissues.</text>
</comment>
<keyword evidence="5 12" id="KW-0378">Hydrolase</keyword>
<dbReference type="PIRSF" id="PIRSF005604">
    <property type="entry name" value="XET"/>
    <property type="match status" value="1"/>
</dbReference>
<evidence type="ECO:0000313" key="14">
    <source>
        <dbReference type="Proteomes" id="UP001652623"/>
    </source>
</evidence>
<proteinExistence type="inferred from homology"/>
<dbReference type="EC" id="2.4.1.207" evidence="12"/>
<gene>
    <name evidence="15" type="primary">LOC107412146</name>
</gene>
<feature type="active site" description="Nucleophile" evidence="11">
    <location>
        <position position="110"/>
    </location>
</feature>
<dbReference type="Pfam" id="PF06955">
    <property type="entry name" value="XET_C"/>
    <property type="match status" value="1"/>
</dbReference>
<evidence type="ECO:0000256" key="10">
    <source>
        <dbReference type="PIRSR" id="PIRSR005604-2"/>
    </source>
</evidence>
<dbReference type="PROSITE" id="PS01034">
    <property type="entry name" value="GH16_1"/>
    <property type="match status" value="1"/>
</dbReference>
<dbReference type="PANTHER" id="PTHR31062">
    <property type="entry name" value="XYLOGLUCAN ENDOTRANSGLUCOSYLASE/HYDROLASE PROTEIN 8-RELATED"/>
    <property type="match status" value="1"/>
</dbReference>
<keyword evidence="12" id="KW-0961">Cell wall biogenesis/degradation</keyword>
<evidence type="ECO:0000256" key="9">
    <source>
        <dbReference type="PIRSR" id="PIRSR005604-1"/>
    </source>
</evidence>
<evidence type="ECO:0000256" key="6">
    <source>
        <dbReference type="ARBA" id="ARBA00023157"/>
    </source>
</evidence>
<dbReference type="RefSeq" id="XP_015875377.2">
    <property type="nucleotide sequence ID" value="XM_016019891.4"/>
</dbReference>
<comment type="subcellular location">
    <subcellularLocation>
        <location evidence="12">Secreted</location>
        <location evidence="12">Cell wall</location>
    </subcellularLocation>
    <subcellularLocation>
        <location evidence="12">Secreted</location>
        <location evidence="12">Extracellular space</location>
        <location evidence="12">Apoplast</location>
    </subcellularLocation>
</comment>
<keyword evidence="14" id="KW-1185">Reference proteome</keyword>
<evidence type="ECO:0000256" key="4">
    <source>
        <dbReference type="ARBA" id="ARBA00022679"/>
    </source>
</evidence>
<evidence type="ECO:0000256" key="1">
    <source>
        <dbReference type="ARBA" id="ARBA00022512"/>
    </source>
</evidence>
<keyword evidence="6" id="KW-1015">Disulfide bond</keyword>
<keyword evidence="12" id="KW-0732">Signal</keyword>
<dbReference type="GO" id="GO:0071555">
    <property type="term" value="P:cell wall organization"/>
    <property type="evidence" value="ECO:0007669"/>
    <property type="project" value="UniProtKB-KW"/>
</dbReference>
<dbReference type="GO" id="GO:0016762">
    <property type="term" value="F:xyloglucan:xyloglucosyl transferase activity"/>
    <property type="evidence" value="ECO:0007669"/>
    <property type="project" value="UniProtKB-EC"/>
</dbReference>
<dbReference type="GeneID" id="107412146"/>
<dbReference type="GO" id="GO:0042546">
    <property type="term" value="P:cell wall biogenesis"/>
    <property type="evidence" value="ECO:0007669"/>
    <property type="project" value="InterPro"/>
</dbReference>
<evidence type="ECO:0000256" key="7">
    <source>
        <dbReference type="ARBA" id="ARBA00023180"/>
    </source>
</evidence>
<evidence type="ECO:0000259" key="13">
    <source>
        <dbReference type="PROSITE" id="PS51762"/>
    </source>
</evidence>
<dbReference type="FunCoup" id="A0A6P3ZJV4">
    <property type="interactions" value="23"/>
</dbReference>
<dbReference type="SUPFAM" id="SSF49899">
    <property type="entry name" value="Concanavalin A-like lectins/glucanases"/>
    <property type="match status" value="1"/>
</dbReference>
<dbReference type="GO" id="GO:0010411">
    <property type="term" value="P:xyloglucan metabolic process"/>
    <property type="evidence" value="ECO:0007669"/>
    <property type="project" value="InterPro"/>
</dbReference>
<evidence type="ECO:0000256" key="2">
    <source>
        <dbReference type="ARBA" id="ARBA00022523"/>
    </source>
</evidence>
<evidence type="ECO:0000313" key="15">
    <source>
        <dbReference type="RefSeq" id="XP_015875377.2"/>
    </source>
</evidence>
<accession>A0A6P3ZJV4</accession>
<dbReference type="PROSITE" id="PS51762">
    <property type="entry name" value="GH16_2"/>
    <property type="match status" value="1"/>
</dbReference>
<feature type="active site" description="Proton donor" evidence="9">
    <location>
        <position position="110"/>
    </location>
</feature>
<keyword evidence="7" id="KW-0325">Glycoprotein</keyword>
<evidence type="ECO:0000256" key="3">
    <source>
        <dbReference type="ARBA" id="ARBA00022525"/>
    </source>
</evidence>
<protein>
    <recommendedName>
        <fullName evidence="12">Xyloglucan endotransglucosylase/hydrolase</fullName>
        <ecNumber evidence="12">2.4.1.207</ecNumber>
    </recommendedName>
</protein>
<dbReference type="InterPro" id="IPR044791">
    <property type="entry name" value="Beta-glucanase/XTH"/>
</dbReference>
<dbReference type="SMR" id="A0A6P3ZJV4"/>
<dbReference type="GlyCosmos" id="A0A6P3ZJV4">
    <property type="glycosylation" value="1 site, No reported glycans"/>
</dbReference>
<dbReference type="PRINTS" id="PR00737">
    <property type="entry name" value="GLHYDRLASE16"/>
</dbReference>
<dbReference type="InParanoid" id="A0A6P3ZJV4"/>
<keyword evidence="4 12" id="KW-0808">Transferase</keyword>
<keyword evidence="8 12" id="KW-0326">Glycosidase</keyword>
<organism evidence="14 15">
    <name type="scientific">Ziziphus jujuba</name>
    <name type="common">Chinese jujube</name>
    <name type="synonym">Ziziphus sativa</name>
    <dbReference type="NCBI Taxonomy" id="326968"/>
    <lineage>
        <taxon>Eukaryota</taxon>
        <taxon>Viridiplantae</taxon>
        <taxon>Streptophyta</taxon>
        <taxon>Embryophyta</taxon>
        <taxon>Tracheophyta</taxon>
        <taxon>Spermatophyta</taxon>
        <taxon>Magnoliopsida</taxon>
        <taxon>eudicotyledons</taxon>
        <taxon>Gunneridae</taxon>
        <taxon>Pentapetalae</taxon>
        <taxon>rosids</taxon>
        <taxon>fabids</taxon>
        <taxon>Rosales</taxon>
        <taxon>Rhamnaceae</taxon>
        <taxon>Paliureae</taxon>
        <taxon>Ziziphus</taxon>
    </lineage>
</organism>